<keyword evidence="4 9" id="KW-1134">Transmembrane beta strand</keyword>
<evidence type="ECO:0000256" key="6">
    <source>
        <dbReference type="ARBA" id="ARBA00023077"/>
    </source>
</evidence>
<dbReference type="InterPro" id="IPR037066">
    <property type="entry name" value="Plug_dom_sf"/>
</dbReference>
<evidence type="ECO:0000256" key="2">
    <source>
        <dbReference type="ARBA" id="ARBA00009810"/>
    </source>
</evidence>
<keyword evidence="3 9" id="KW-0813">Transport</keyword>
<keyword evidence="12" id="KW-0732">Signal</keyword>
<proteinExistence type="inferred from homology"/>
<dbReference type="InterPro" id="IPR036942">
    <property type="entry name" value="Beta-barrel_TonB_sf"/>
</dbReference>
<name>A0A1G9N163_9PROT</name>
<dbReference type="Pfam" id="PF00593">
    <property type="entry name" value="TonB_dep_Rec_b-barrel"/>
    <property type="match status" value="1"/>
</dbReference>
<feature type="domain" description="TonB-dependent receptor plug" evidence="14">
    <location>
        <begin position="47"/>
        <end position="149"/>
    </location>
</feature>
<evidence type="ECO:0000256" key="3">
    <source>
        <dbReference type="ARBA" id="ARBA00022448"/>
    </source>
</evidence>
<dbReference type="InterPro" id="IPR039426">
    <property type="entry name" value="TonB-dep_rcpt-like"/>
</dbReference>
<dbReference type="OrthoDB" id="9796221at2"/>
<evidence type="ECO:0000259" key="13">
    <source>
        <dbReference type="Pfam" id="PF00593"/>
    </source>
</evidence>
<dbReference type="RefSeq" id="WP_091766357.1">
    <property type="nucleotide sequence ID" value="NZ_FNHG01000002.1"/>
</dbReference>
<feature type="signal peptide" evidence="12">
    <location>
        <begin position="1"/>
        <end position="20"/>
    </location>
</feature>
<dbReference type="GO" id="GO:0015344">
    <property type="term" value="F:siderophore uptake transmembrane transporter activity"/>
    <property type="evidence" value="ECO:0007669"/>
    <property type="project" value="TreeGrafter"/>
</dbReference>
<dbReference type="STRING" id="144026.SAMN04488568_102182"/>
<dbReference type="InterPro" id="IPR011276">
    <property type="entry name" value="TonB_haem/Hb_rcpt"/>
</dbReference>
<evidence type="ECO:0000256" key="7">
    <source>
        <dbReference type="ARBA" id="ARBA00023136"/>
    </source>
</evidence>
<evidence type="ECO:0000256" key="11">
    <source>
        <dbReference type="SAM" id="MobiDB-lite"/>
    </source>
</evidence>
<dbReference type="GO" id="GO:0015232">
    <property type="term" value="F:heme transmembrane transporter activity"/>
    <property type="evidence" value="ECO:0007669"/>
    <property type="project" value="InterPro"/>
</dbReference>
<protein>
    <submittedName>
        <fullName evidence="15">Hemoglobin/transferrin/lactoferrin receptor protein</fullName>
    </submittedName>
</protein>
<dbReference type="EMBL" id="FNHG01000002">
    <property type="protein sequence ID" value="SDL80272.1"/>
    <property type="molecule type" value="Genomic_DNA"/>
</dbReference>
<feature type="region of interest" description="Disordered" evidence="11">
    <location>
        <begin position="78"/>
        <end position="97"/>
    </location>
</feature>
<dbReference type="Proteomes" id="UP000199759">
    <property type="component" value="Unassembled WGS sequence"/>
</dbReference>
<dbReference type="InterPro" id="IPR012910">
    <property type="entry name" value="Plug_dom"/>
</dbReference>
<reference evidence="15 16" key="1">
    <citation type="submission" date="2016-10" db="EMBL/GenBank/DDBJ databases">
        <authorList>
            <person name="de Groot N.N."/>
        </authorList>
    </citation>
    <scope>NUCLEOTIDE SEQUENCE [LARGE SCALE GENOMIC DNA]</scope>
    <source>
        <strain evidence="15 16">DSM 16077</strain>
    </source>
</reference>
<feature type="domain" description="TonB-dependent receptor-like beta-barrel" evidence="13">
    <location>
        <begin position="271"/>
        <end position="668"/>
    </location>
</feature>
<dbReference type="InterPro" id="IPR000531">
    <property type="entry name" value="Beta-barrel_TonB"/>
</dbReference>
<dbReference type="SUPFAM" id="SSF56935">
    <property type="entry name" value="Porins"/>
    <property type="match status" value="1"/>
</dbReference>
<dbReference type="NCBIfam" id="TIGR01785">
    <property type="entry name" value="TonB-hemin"/>
    <property type="match status" value="1"/>
</dbReference>
<keyword evidence="16" id="KW-1185">Reference proteome</keyword>
<evidence type="ECO:0000313" key="15">
    <source>
        <dbReference type="EMBL" id="SDL80272.1"/>
    </source>
</evidence>
<dbReference type="GO" id="GO:0044718">
    <property type="term" value="P:siderophore transmembrane transport"/>
    <property type="evidence" value="ECO:0007669"/>
    <property type="project" value="TreeGrafter"/>
</dbReference>
<evidence type="ECO:0000256" key="8">
    <source>
        <dbReference type="ARBA" id="ARBA00023237"/>
    </source>
</evidence>
<feature type="compositionally biased region" description="Polar residues" evidence="11">
    <location>
        <begin position="87"/>
        <end position="97"/>
    </location>
</feature>
<keyword evidence="7 9" id="KW-0472">Membrane</keyword>
<dbReference type="PROSITE" id="PS52016">
    <property type="entry name" value="TONB_DEPENDENT_REC_3"/>
    <property type="match status" value="1"/>
</dbReference>
<evidence type="ECO:0000256" key="12">
    <source>
        <dbReference type="SAM" id="SignalP"/>
    </source>
</evidence>
<keyword evidence="15" id="KW-0675">Receptor</keyword>
<comment type="similarity">
    <text evidence="2 9 10">Belongs to the TonB-dependent receptor family.</text>
</comment>
<dbReference type="Gene3D" id="2.170.130.10">
    <property type="entry name" value="TonB-dependent receptor, plug domain"/>
    <property type="match status" value="1"/>
</dbReference>
<dbReference type="Gene3D" id="2.40.170.20">
    <property type="entry name" value="TonB-dependent receptor, beta-barrel domain"/>
    <property type="match status" value="1"/>
</dbReference>
<evidence type="ECO:0000256" key="5">
    <source>
        <dbReference type="ARBA" id="ARBA00022692"/>
    </source>
</evidence>
<evidence type="ECO:0000256" key="1">
    <source>
        <dbReference type="ARBA" id="ARBA00004571"/>
    </source>
</evidence>
<sequence>MKSAFLLGAASIALASPALGQTVAGVASADVEVIVVEATHTKLNAFEYPGMTSTISAETLDLNRPADLDDLLRQLPGMEIAGGPRRTGQSPSLRGQGRENTTLLLDGARQNFGSAHDGALFVDPSLLVGVESVRGSASALYGSGASGGVISLSTANARDLLADDESWGFNLGAGTRTVDEEVRGSASFYTQSDRFDLLASVSRRQSGDIALGSGDDLPADDAATSGLVKFGMEAADGVRLEMSWQGFDSNVIEPNNAQGMAGVDSLNALVEKTVSSDNLAFNLNASPAGLSWMDLDLTVYRNTTGVDEAELVSGRFLQRDLETTGIRADQRFAFQLGQFDAGLTIGGEYYEDTQDGFDSAEPGGIRGGAPDASSQFTAGYTQLELDGPAPFGLPGRIILLPGIRYDSFETSSSLAADTSSNATSSRFAATYAPSETFNVFASWGEGFRAPSINELYLDGTHFSLPHIILGAPVFISNRFIANPDLLPEQTETIEAGFSLDLADRFAGVDRLEIRAAWFETKATDLIDLSVDFAFDATCFAPPFFLPCSAGTTQSSNVSSAELSGFEAELKFQSGAFALDASLSDVDGEDTASGEPIGASTPTRLYLDGRWTLEPQRLTLGARAELAGDFDEASDPAGFRDGYSVLDLYTRWQPFAGRGLSLNAGVENLFDTDYERVFAGVSEPGRSLRLDVTWSQNF</sequence>
<keyword evidence="6 10" id="KW-0798">TonB box</keyword>
<dbReference type="CDD" id="cd01347">
    <property type="entry name" value="ligand_gated_channel"/>
    <property type="match status" value="1"/>
</dbReference>
<gene>
    <name evidence="15" type="ORF">SAMN04488568_102182</name>
</gene>
<dbReference type="Pfam" id="PF07715">
    <property type="entry name" value="Plug"/>
    <property type="match status" value="1"/>
</dbReference>
<evidence type="ECO:0000259" key="14">
    <source>
        <dbReference type="Pfam" id="PF07715"/>
    </source>
</evidence>
<organism evidence="15 16">
    <name type="scientific">Maricaulis salignorans</name>
    <dbReference type="NCBI Taxonomy" id="144026"/>
    <lineage>
        <taxon>Bacteria</taxon>
        <taxon>Pseudomonadati</taxon>
        <taxon>Pseudomonadota</taxon>
        <taxon>Alphaproteobacteria</taxon>
        <taxon>Maricaulales</taxon>
        <taxon>Maricaulaceae</taxon>
        <taxon>Maricaulis</taxon>
    </lineage>
</organism>
<evidence type="ECO:0000313" key="16">
    <source>
        <dbReference type="Proteomes" id="UP000199759"/>
    </source>
</evidence>
<evidence type="ECO:0000256" key="9">
    <source>
        <dbReference type="PROSITE-ProRule" id="PRU01360"/>
    </source>
</evidence>
<dbReference type="AlphaFoldDB" id="A0A1G9N163"/>
<evidence type="ECO:0000256" key="10">
    <source>
        <dbReference type="RuleBase" id="RU003357"/>
    </source>
</evidence>
<dbReference type="PANTHER" id="PTHR30069:SF41">
    <property type="entry name" value="HEME_HEMOPEXIN UTILIZATION PROTEIN C"/>
    <property type="match status" value="1"/>
</dbReference>
<dbReference type="PANTHER" id="PTHR30069">
    <property type="entry name" value="TONB-DEPENDENT OUTER MEMBRANE RECEPTOR"/>
    <property type="match status" value="1"/>
</dbReference>
<keyword evidence="8 9" id="KW-0998">Cell outer membrane</keyword>
<feature type="chain" id="PRO_5011776043" evidence="12">
    <location>
        <begin position="21"/>
        <end position="697"/>
    </location>
</feature>
<keyword evidence="5 9" id="KW-0812">Transmembrane</keyword>
<evidence type="ECO:0000256" key="4">
    <source>
        <dbReference type="ARBA" id="ARBA00022452"/>
    </source>
</evidence>
<accession>A0A1G9N163</accession>
<dbReference type="GO" id="GO:0009279">
    <property type="term" value="C:cell outer membrane"/>
    <property type="evidence" value="ECO:0007669"/>
    <property type="project" value="UniProtKB-SubCell"/>
</dbReference>
<comment type="subcellular location">
    <subcellularLocation>
        <location evidence="1 9">Cell outer membrane</location>
        <topology evidence="1 9">Multi-pass membrane protein</topology>
    </subcellularLocation>
</comment>